<sequence precursor="true">MRMVAHVASALAGGSSRRPMDCPNGVVNPGQPRLYAIGALA</sequence>
<gene>
    <name evidence="1" type="ORF">OR214_03380</name>
</gene>
<dbReference type="AlphaFoldDB" id="R0CIN2"/>
<evidence type="ECO:0000313" key="2">
    <source>
        <dbReference type="Proteomes" id="UP000013280"/>
    </source>
</evidence>
<accession>R0CIN2</accession>
<dbReference type="EMBL" id="APMQ01000009">
    <property type="protein sequence ID" value="ENZ76641.1"/>
    <property type="molecule type" value="Genomic_DNA"/>
</dbReference>
<comment type="caution">
    <text evidence="1">The sequence shown here is derived from an EMBL/GenBank/DDBJ whole genome shotgun (WGS) entry which is preliminary data.</text>
</comment>
<name>R0CIN2_RALPI</name>
<organism evidence="1 2">
    <name type="scientific">Ralstonia pickettii OR214</name>
    <dbReference type="NCBI Taxonomy" id="1264675"/>
    <lineage>
        <taxon>Bacteria</taxon>
        <taxon>Pseudomonadati</taxon>
        <taxon>Pseudomonadota</taxon>
        <taxon>Betaproteobacteria</taxon>
        <taxon>Burkholderiales</taxon>
        <taxon>Burkholderiaceae</taxon>
        <taxon>Ralstonia</taxon>
    </lineage>
</organism>
<evidence type="ECO:0000313" key="1">
    <source>
        <dbReference type="EMBL" id="ENZ76641.1"/>
    </source>
</evidence>
<reference evidence="1 2" key="1">
    <citation type="journal article" date="2013" name="Genome Announc.">
        <title>Draft Genome Sequence for Ralstonia sp. Strain OR214, a Bacterium with Potential for Bioremediation.</title>
        <authorList>
            <person name="Utturkar S.M."/>
            <person name="Bollmann A."/>
            <person name="Brzoska R.M."/>
            <person name="Klingeman D.M."/>
            <person name="Epstein S.E."/>
            <person name="Palumbo A.V."/>
            <person name="Brown S.D."/>
        </authorList>
    </citation>
    <scope>NUCLEOTIDE SEQUENCE [LARGE SCALE GENOMIC DNA]</scope>
    <source>
        <strain evidence="1 2">OR214</strain>
    </source>
</reference>
<dbReference type="Proteomes" id="UP000013280">
    <property type="component" value="Unassembled WGS sequence"/>
</dbReference>
<protein>
    <submittedName>
        <fullName evidence="1">Uncharacterized protein</fullName>
    </submittedName>
</protein>
<proteinExistence type="predicted"/>